<evidence type="ECO:0000259" key="3">
    <source>
        <dbReference type="Pfam" id="PF14493"/>
    </source>
</evidence>
<dbReference type="Proteomes" id="UP001596267">
    <property type="component" value="Unassembled WGS sequence"/>
</dbReference>
<evidence type="ECO:0000256" key="1">
    <source>
        <dbReference type="ARBA" id="ARBA00023015"/>
    </source>
</evidence>
<evidence type="ECO:0000313" key="5">
    <source>
        <dbReference type="Proteomes" id="UP001596267"/>
    </source>
</evidence>
<dbReference type="PIRSF" id="PIRSF021350">
    <property type="entry name" value="UCP021350"/>
    <property type="match status" value="1"/>
</dbReference>
<keyword evidence="1" id="KW-0805">Transcription regulation</keyword>
<reference evidence="5" key="1">
    <citation type="journal article" date="2019" name="Int. J. Syst. Evol. Microbiol.">
        <title>The Global Catalogue of Microorganisms (GCM) 10K type strain sequencing project: providing services to taxonomists for standard genome sequencing and annotation.</title>
        <authorList>
            <consortium name="The Broad Institute Genomics Platform"/>
            <consortium name="The Broad Institute Genome Sequencing Center for Infectious Disease"/>
            <person name="Wu L."/>
            <person name="Ma J."/>
        </authorList>
    </citation>
    <scope>NUCLEOTIDE SEQUENCE [LARGE SCALE GENOMIC DNA]</scope>
    <source>
        <strain evidence="5">CCUG 42001</strain>
    </source>
</reference>
<gene>
    <name evidence="4" type="ORF">ACFP7A_08535</name>
</gene>
<evidence type="ECO:0000256" key="2">
    <source>
        <dbReference type="ARBA" id="ARBA00023163"/>
    </source>
</evidence>
<name>A0ABW1WDK2_9BACL</name>
<dbReference type="InterPro" id="IPR008308">
    <property type="entry name" value="YpbB-like"/>
</dbReference>
<dbReference type="InterPro" id="IPR029491">
    <property type="entry name" value="Helicase_HTH"/>
</dbReference>
<feature type="domain" description="Helicase Helix-turn-helix" evidence="3">
    <location>
        <begin position="262"/>
        <end position="350"/>
    </location>
</feature>
<dbReference type="InterPro" id="IPR016032">
    <property type="entry name" value="Sig_transdc_resp-reg_C-effctor"/>
</dbReference>
<accession>A0ABW1WDK2</accession>
<keyword evidence="5" id="KW-1185">Reference proteome</keyword>
<proteinExistence type="predicted"/>
<dbReference type="RefSeq" id="WP_253076931.1">
    <property type="nucleotide sequence ID" value="NZ_JAMXWN010000013.1"/>
</dbReference>
<protein>
    <submittedName>
        <fullName evidence="4">Helix-turn-helix domain-containing protein</fullName>
    </submittedName>
</protein>
<keyword evidence="2" id="KW-0804">Transcription</keyword>
<dbReference type="SUPFAM" id="SSF46894">
    <property type="entry name" value="C-terminal effector domain of the bipartite response regulators"/>
    <property type="match status" value="1"/>
</dbReference>
<comment type="caution">
    <text evidence="4">The sequence shown here is derived from an EMBL/GenBank/DDBJ whole genome shotgun (WGS) entry which is preliminary data.</text>
</comment>
<organism evidence="4 5">
    <name type="scientific">Sporolactobacillus kofuensis</name>
    <dbReference type="NCBI Taxonomy" id="269672"/>
    <lineage>
        <taxon>Bacteria</taxon>
        <taxon>Bacillati</taxon>
        <taxon>Bacillota</taxon>
        <taxon>Bacilli</taxon>
        <taxon>Bacillales</taxon>
        <taxon>Sporolactobacillaceae</taxon>
        <taxon>Sporolactobacillus</taxon>
    </lineage>
</organism>
<sequence length="366" mass="42069">MIEESNKLLYRDELILYLIHCFQGERTISGIYHLLKGKKSAQSIQDSYLFHVEPFFHTCEDLDRMEFDSLIMECQHAGWICPKNDNSHHYILTQMGNEALAGQKTNLFPDGLRLTDYINDESQYWLKLQLMVQSLSALVHHQQAYLPLTHVPSVTESVRRCLLSTTLSRHDLANRFYEELVRLLSNCPSKEADLLVSQLTGFKKNGLTIRQIAVLTDRDNYECRLLFKSGLRRVMKQIAEKPDQFPYNSKLLHTQRSGLSRSAAETLQRIRDGLSLGEVARSRRLTESTVEDHLVEIVLKDPNFEVNHYLTDELELQIIQTATAAKTRQLKAIKSQLKAQASYFQIRLALARNAVRKGETFGGTSR</sequence>
<dbReference type="Pfam" id="PF14493">
    <property type="entry name" value="HTH_40"/>
    <property type="match status" value="1"/>
</dbReference>
<evidence type="ECO:0000313" key="4">
    <source>
        <dbReference type="EMBL" id="MFC6386647.1"/>
    </source>
</evidence>
<dbReference type="EMBL" id="JBHSTQ010000007">
    <property type="protein sequence ID" value="MFC6386647.1"/>
    <property type="molecule type" value="Genomic_DNA"/>
</dbReference>